<dbReference type="GeneID" id="36524281"/>
<dbReference type="Pfam" id="PF01266">
    <property type="entry name" value="DAO"/>
    <property type="match status" value="1"/>
</dbReference>
<dbReference type="AlphaFoldDB" id="A0A2I2FHM7"/>
<dbReference type="GO" id="GO:0071949">
    <property type="term" value="F:FAD binding"/>
    <property type="evidence" value="ECO:0007669"/>
    <property type="project" value="InterPro"/>
</dbReference>
<evidence type="ECO:0000256" key="4">
    <source>
        <dbReference type="ARBA" id="ARBA00022827"/>
    </source>
</evidence>
<dbReference type="GO" id="GO:0019478">
    <property type="term" value="P:D-amino acid catabolic process"/>
    <property type="evidence" value="ECO:0007669"/>
    <property type="project" value="TreeGrafter"/>
</dbReference>
<organism evidence="7 8">
    <name type="scientific">Aspergillus candidus</name>
    <dbReference type="NCBI Taxonomy" id="41067"/>
    <lineage>
        <taxon>Eukaryota</taxon>
        <taxon>Fungi</taxon>
        <taxon>Dikarya</taxon>
        <taxon>Ascomycota</taxon>
        <taxon>Pezizomycotina</taxon>
        <taxon>Eurotiomycetes</taxon>
        <taxon>Eurotiomycetidae</taxon>
        <taxon>Eurotiales</taxon>
        <taxon>Aspergillaceae</taxon>
        <taxon>Aspergillus</taxon>
        <taxon>Aspergillus subgen. Circumdati</taxon>
    </lineage>
</organism>
<sequence length="468" mass="52013">MTRLSQPAFKGVNATADGIITLEATGDNHPAVNISVHQDPLVKPKPSSKHIIIIGGGVNGLMTAWVLLDKGYRVTIFAKEWAWTQDWQNSRITSQIAGALWEYPQGGCGLKEIDVTEPGWSTKHNYREWTLQAYEFYHKMSTMQQGRMAKEFGVGMVKINLFFYHDLTKENEFNAEDYEKFHMIREDASANKILGFEEYSPERVQQFVGGLGSDDAWKRDLRQGYGYDAPNVDSDRAMVFLMSIVASKGAQLETREIKGKPLSEFAQDFKDNMGADAIINATGLGAGELVGDPDVFPVRGAIIRIDNNKRERFEPLHEACIVPAQMDADGLLRKGIWLFPRVDGTLIVGAIAQPANDVLNLTQTSPEVGLMWKRARSFLPALGDARSVPHYPLAQGLRPFTKRNVKVRADLEISQLPVVHNYGHGGSGWALAPGTARTAVHFLELMLNEGYTGRDVNRGYYGCIPGEK</sequence>
<dbReference type="InterPro" id="IPR006076">
    <property type="entry name" value="FAD-dep_OxRdtase"/>
</dbReference>
<keyword evidence="5" id="KW-0560">Oxidoreductase</keyword>
<dbReference type="InterPro" id="IPR006181">
    <property type="entry name" value="D-amino_acid_oxidase_CS"/>
</dbReference>
<comment type="similarity">
    <text evidence="2">Belongs to the DAMOX/DASOX family.</text>
</comment>
<dbReference type="InterPro" id="IPR023209">
    <property type="entry name" value="DAO"/>
</dbReference>
<accession>A0A2I2FHM7</accession>
<dbReference type="Proteomes" id="UP000234585">
    <property type="component" value="Unassembled WGS sequence"/>
</dbReference>
<feature type="domain" description="FAD dependent oxidoreductase" evidence="6">
    <location>
        <begin position="51"/>
        <end position="439"/>
    </location>
</feature>
<keyword evidence="8" id="KW-1185">Reference proteome</keyword>
<dbReference type="GO" id="GO:0005737">
    <property type="term" value="C:cytoplasm"/>
    <property type="evidence" value="ECO:0007669"/>
    <property type="project" value="TreeGrafter"/>
</dbReference>
<evidence type="ECO:0000256" key="3">
    <source>
        <dbReference type="ARBA" id="ARBA00022630"/>
    </source>
</evidence>
<name>A0A2I2FHM7_ASPCN</name>
<dbReference type="STRING" id="41067.A0A2I2FHM7"/>
<dbReference type="Gene3D" id="3.30.9.10">
    <property type="entry name" value="D-Amino Acid Oxidase, subunit A, domain 2"/>
    <property type="match status" value="1"/>
</dbReference>
<dbReference type="Gene3D" id="3.40.50.720">
    <property type="entry name" value="NAD(P)-binding Rossmann-like Domain"/>
    <property type="match status" value="1"/>
</dbReference>
<dbReference type="SUPFAM" id="SSF51971">
    <property type="entry name" value="Nucleotide-binding domain"/>
    <property type="match status" value="1"/>
</dbReference>
<protein>
    <submittedName>
        <fullName evidence="7">FAD dependent oxidoreductase</fullName>
    </submittedName>
</protein>
<dbReference type="PROSITE" id="PS00677">
    <property type="entry name" value="DAO"/>
    <property type="match status" value="1"/>
</dbReference>
<dbReference type="PANTHER" id="PTHR11530:SF25">
    <property type="entry name" value="FAD DEPENDENT OXIDOREDUCTASE DOMAIN-CONTAINING PROTEIN"/>
    <property type="match status" value="1"/>
</dbReference>
<comment type="cofactor">
    <cofactor evidence="1">
        <name>FAD</name>
        <dbReference type="ChEBI" id="CHEBI:57692"/>
    </cofactor>
</comment>
<evidence type="ECO:0000256" key="5">
    <source>
        <dbReference type="ARBA" id="ARBA00023002"/>
    </source>
</evidence>
<dbReference type="GO" id="GO:0003884">
    <property type="term" value="F:D-amino-acid oxidase activity"/>
    <property type="evidence" value="ECO:0007669"/>
    <property type="project" value="InterPro"/>
</dbReference>
<evidence type="ECO:0000256" key="1">
    <source>
        <dbReference type="ARBA" id="ARBA00001974"/>
    </source>
</evidence>
<evidence type="ECO:0000313" key="8">
    <source>
        <dbReference type="Proteomes" id="UP000234585"/>
    </source>
</evidence>
<dbReference type="EMBL" id="KZ559126">
    <property type="protein sequence ID" value="PLB40135.1"/>
    <property type="molecule type" value="Genomic_DNA"/>
</dbReference>
<dbReference type="OrthoDB" id="2015447at2759"/>
<evidence type="ECO:0000259" key="6">
    <source>
        <dbReference type="Pfam" id="PF01266"/>
    </source>
</evidence>
<proteinExistence type="inferred from homology"/>
<keyword evidence="4" id="KW-0274">FAD</keyword>
<dbReference type="RefSeq" id="XP_024674147.1">
    <property type="nucleotide sequence ID" value="XM_024817121.1"/>
</dbReference>
<evidence type="ECO:0000313" key="7">
    <source>
        <dbReference type="EMBL" id="PLB40135.1"/>
    </source>
</evidence>
<evidence type="ECO:0000256" key="2">
    <source>
        <dbReference type="ARBA" id="ARBA00006730"/>
    </source>
</evidence>
<gene>
    <name evidence="7" type="ORF">BDW47DRAFT_130513</name>
</gene>
<dbReference type="PANTHER" id="PTHR11530">
    <property type="entry name" value="D-AMINO ACID OXIDASE"/>
    <property type="match status" value="1"/>
</dbReference>
<reference evidence="7 8" key="1">
    <citation type="submission" date="2017-12" db="EMBL/GenBank/DDBJ databases">
        <authorList>
            <consortium name="DOE Joint Genome Institute"/>
            <person name="Haridas S."/>
            <person name="Kjaerbolling I."/>
            <person name="Vesth T.C."/>
            <person name="Frisvad J.C."/>
            <person name="Nybo J.L."/>
            <person name="Theobald S."/>
            <person name="Kuo A."/>
            <person name="Bowyer P."/>
            <person name="Matsuda Y."/>
            <person name="Mondo S."/>
            <person name="Lyhne E.K."/>
            <person name="Kogle M.E."/>
            <person name="Clum A."/>
            <person name="Lipzen A."/>
            <person name="Salamov A."/>
            <person name="Ngan C.Y."/>
            <person name="Daum C."/>
            <person name="Chiniquy J."/>
            <person name="Barry K."/>
            <person name="LaButti K."/>
            <person name="Simmons B.A."/>
            <person name="Magnuson J.K."/>
            <person name="Mortensen U.H."/>
            <person name="Larsen T.O."/>
            <person name="Grigoriev I.V."/>
            <person name="Baker S.E."/>
            <person name="Andersen M.R."/>
            <person name="Nordberg H.P."/>
            <person name="Cantor M.N."/>
            <person name="Hua S.X."/>
        </authorList>
    </citation>
    <scope>NUCLEOTIDE SEQUENCE [LARGE SCALE GENOMIC DNA]</scope>
    <source>
        <strain evidence="7 8">CBS 102.13</strain>
    </source>
</reference>
<dbReference type="SUPFAM" id="SSF54373">
    <property type="entry name" value="FAD-linked reductases, C-terminal domain"/>
    <property type="match status" value="1"/>
</dbReference>
<keyword evidence="3" id="KW-0285">Flavoprotein</keyword>